<organism evidence="2 3">
    <name type="scientific">Paragonimus westermani</name>
    <dbReference type="NCBI Taxonomy" id="34504"/>
    <lineage>
        <taxon>Eukaryota</taxon>
        <taxon>Metazoa</taxon>
        <taxon>Spiralia</taxon>
        <taxon>Lophotrochozoa</taxon>
        <taxon>Platyhelminthes</taxon>
        <taxon>Trematoda</taxon>
        <taxon>Digenea</taxon>
        <taxon>Plagiorchiida</taxon>
        <taxon>Troglotremata</taxon>
        <taxon>Troglotrematidae</taxon>
        <taxon>Paragonimus</taxon>
    </lineage>
</organism>
<evidence type="ECO:0000313" key="2">
    <source>
        <dbReference type="EMBL" id="KAF8570303.1"/>
    </source>
</evidence>
<protein>
    <submittedName>
        <fullName evidence="2">Uncharacterized protein</fullName>
    </submittedName>
</protein>
<name>A0A8T0DRD3_9TREM</name>
<keyword evidence="3" id="KW-1185">Reference proteome</keyword>
<dbReference type="Proteomes" id="UP000699462">
    <property type="component" value="Unassembled WGS sequence"/>
</dbReference>
<dbReference type="AlphaFoldDB" id="A0A8T0DRD3"/>
<gene>
    <name evidence="2" type="ORF">P879_01468</name>
</gene>
<reference evidence="2 3" key="1">
    <citation type="submission" date="2019-07" db="EMBL/GenBank/DDBJ databases">
        <title>Annotation for the trematode Paragonimus westermani.</title>
        <authorList>
            <person name="Choi Y.-J."/>
        </authorList>
    </citation>
    <scope>NUCLEOTIDE SEQUENCE [LARGE SCALE GENOMIC DNA]</scope>
    <source>
        <strain evidence="2">180907_Pwestermani</strain>
    </source>
</reference>
<accession>A0A8T0DRD3</accession>
<comment type="caution">
    <text evidence="2">The sequence shown here is derived from an EMBL/GenBank/DDBJ whole genome shotgun (WGS) entry which is preliminary data.</text>
</comment>
<sequence length="117" mass="13098">MRTSIEPLTLITVALECINAIFQSELASVVILQRRSRLALHQIHRHLLRLPPPSNRGYSGSEFKKVKGPVRNLREVLNKRMAPQVSTDPVQDLAVKKEQSGSTSEQCLVDSSEQPLD</sequence>
<dbReference type="OrthoDB" id="6265570at2759"/>
<dbReference type="EMBL" id="JTDF01001244">
    <property type="protein sequence ID" value="KAF8570303.1"/>
    <property type="molecule type" value="Genomic_DNA"/>
</dbReference>
<evidence type="ECO:0000313" key="3">
    <source>
        <dbReference type="Proteomes" id="UP000699462"/>
    </source>
</evidence>
<evidence type="ECO:0000256" key="1">
    <source>
        <dbReference type="SAM" id="MobiDB-lite"/>
    </source>
</evidence>
<proteinExistence type="predicted"/>
<feature type="region of interest" description="Disordered" evidence="1">
    <location>
        <begin position="78"/>
        <end position="117"/>
    </location>
</feature>
<feature type="compositionally biased region" description="Polar residues" evidence="1">
    <location>
        <begin position="100"/>
        <end position="117"/>
    </location>
</feature>